<dbReference type="PANTHER" id="PTHR33204:SF18">
    <property type="entry name" value="TRANSCRIPTIONAL REGULATORY PROTEIN"/>
    <property type="match status" value="1"/>
</dbReference>
<evidence type="ECO:0000313" key="6">
    <source>
        <dbReference type="Proteomes" id="UP001501222"/>
    </source>
</evidence>
<evidence type="ECO:0000256" key="1">
    <source>
        <dbReference type="ARBA" id="ARBA00023015"/>
    </source>
</evidence>
<protein>
    <submittedName>
        <fullName evidence="5">Helix-turn-helix domain-containing protein</fullName>
    </submittedName>
</protein>
<evidence type="ECO:0000256" key="2">
    <source>
        <dbReference type="ARBA" id="ARBA00023125"/>
    </source>
</evidence>
<name>A0ABP6WAZ3_9ACTN</name>
<dbReference type="InterPro" id="IPR002577">
    <property type="entry name" value="HTH_HxlR"/>
</dbReference>
<dbReference type="PROSITE" id="PS51118">
    <property type="entry name" value="HTH_HXLR"/>
    <property type="match status" value="1"/>
</dbReference>
<dbReference type="InterPro" id="IPR036390">
    <property type="entry name" value="WH_DNA-bd_sf"/>
</dbReference>
<sequence>MLGERWTLLILRDALEGMTRFGSFQESLGIAPDVLTDRLNTLVEYEVMRREAYQEPGRRTRYEYELTEAGKQLHVIIGGLQQWGDANLPWPDGPTALRQTRGTSKPLHVGFVDEDGREVPLDEVDTVHFNDYPNR</sequence>
<keyword evidence="1" id="KW-0805">Transcription regulation</keyword>
<dbReference type="PANTHER" id="PTHR33204">
    <property type="entry name" value="TRANSCRIPTIONAL REGULATOR, MARR FAMILY"/>
    <property type="match status" value="1"/>
</dbReference>
<dbReference type="SUPFAM" id="SSF46785">
    <property type="entry name" value="Winged helix' DNA-binding domain"/>
    <property type="match status" value="1"/>
</dbReference>
<evidence type="ECO:0000259" key="4">
    <source>
        <dbReference type="PROSITE" id="PS51118"/>
    </source>
</evidence>
<evidence type="ECO:0000313" key="5">
    <source>
        <dbReference type="EMBL" id="GAA3546964.1"/>
    </source>
</evidence>
<evidence type="ECO:0000256" key="3">
    <source>
        <dbReference type="ARBA" id="ARBA00023163"/>
    </source>
</evidence>
<feature type="domain" description="HTH hxlR-type" evidence="4">
    <location>
        <begin position="1"/>
        <end position="92"/>
    </location>
</feature>
<keyword evidence="6" id="KW-1185">Reference proteome</keyword>
<dbReference type="Pfam" id="PF01638">
    <property type="entry name" value="HxlR"/>
    <property type="match status" value="1"/>
</dbReference>
<keyword evidence="2" id="KW-0238">DNA-binding</keyword>
<reference evidence="6" key="1">
    <citation type="journal article" date="2019" name="Int. J. Syst. Evol. Microbiol.">
        <title>The Global Catalogue of Microorganisms (GCM) 10K type strain sequencing project: providing services to taxonomists for standard genome sequencing and annotation.</title>
        <authorList>
            <consortium name="The Broad Institute Genomics Platform"/>
            <consortium name="The Broad Institute Genome Sequencing Center for Infectious Disease"/>
            <person name="Wu L."/>
            <person name="Ma J."/>
        </authorList>
    </citation>
    <scope>NUCLEOTIDE SEQUENCE [LARGE SCALE GENOMIC DNA]</scope>
    <source>
        <strain evidence="6">JCM 16928</strain>
    </source>
</reference>
<dbReference type="Proteomes" id="UP001501222">
    <property type="component" value="Unassembled WGS sequence"/>
</dbReference>
<comment type="caution">
    <text evidence="5">The sequence shown here is derived from an EMBL/GenBank/DDBJ whole genome shotgun (WGS) entry which is preliminary data.</text>
</comment>
<dbReference type="InterPro" id="IPR036388">
    <property type="entry name" value="WH-like_DNA-bd_sf"/>
</dbReference>
<proteinExistence type="predicted"/>
<dbReference type="Gene3D" id="1.10.10.10">
    <property type="entry name" value="Winged helix-like DNA-binding domain superfamily/Winged helix DNA-binding domain"/>
    <property type="match status" value="1"/>
</dbReference>
<organism evidence="5 6">
    <name type="scientific">Kribbella ginsengisoli</name>
    <dbReference type="NCBI Taxonomy" id="363865"/>
    <lineage>
        <taxon>Bacteria</taxon>
        <taxon>Bacillati</taxon>
        <taxon>Actinomycetota</taxon>
        <taxon>Actinomycetes</taxon>
        <taxon>Propionibacteriales</taxon>
        <taxon>Kribbellaceae</taxon>
        <taxon>Kribbella</taxon>
    </lineage>
</organism>
<accession>A0ABP6WAZ3</accession>
<dbReference type="EMBL" id="BAABAA010000001">
    <property type="protein sequence ID" value="GAA3546964.1"/>
    <property type="molecule type" value="Genomic_DNA"/>
</dbReference>
<keyword evidence="3" id="KW-0804">Transcription</keyword>
<dbReference type="RefSeq" id="WP_344838380.1">
    <property type="nucleotide sequence ID" value="NZ_BAABAA010000001.1"/>
</dbReference>
<gene>
    <name evidence="5" type="ORF">GCM10022235_13340</name>
</gene>